<comment type="caution">
    <text evidence="5">The sequence shown here is derived from an EMBL/GenBank/DDBJ whole genome shotgun (WGS) entry which is preliminary data.</text>
</comment>
<dbReference type="InterPro" id="IPR031311">
    <property type="entry name" value="CHIT_BIND_RR_consensus"/>
</dbReference>
<evidence type="ECO:0000256" key="4">
    <source>
        <dbReference type="SAM" id="SignalP"/>
    </source>
</evidence>
<feature type="chain" id="PRO_5008904445" evidence="4">
    <location>
        <begin position="17"/>
        <end position="155"/>
    </location>
</feature>
<feature type="signal peptide" evidence="4">
    <location>
        <begin position="1"/>
        <end position="16"/>
    </location>
</feature>
<dbReference type="EMBL" id="LJIJ01000610">
    <property type="protein sequence ID" value="ODM95889.1"/>
    <property type="molecule type" value="Genomic_DNA"/>
</dbReference>
<dbReference type="PROSITE" id="PS00233">
    <property type="entry name" value="CHIT_BIND_RR_1"/>
    <property type="match status" value="1"/>
</dbReference>
<name>A0A1D2MS05_ORCCI</name>
<dbReference type="GO" id="GO:0008010">
    <property type="term" value="F:structural constituent of chitin-based larval cuticle"/>
    <property type="evidence" value="ECO:0007669"/>
    <property type="project" value="TreeGrafter"/>
</dbReference>
<dbReference type="OMA" id="DQQSAYT"/>
<keyword evidence="4" id="KW-0732">Signal</keyword>
<dbReference type="PANTHER" id="PTHR10380:SF241">
    <property type="entry name" value="CUTICULAR PROTEIN 47EG-RELATED"/>
    <property type="match status" value="1"/>
</dbReference>
<feature type="compositionally biased region" description="Polar residues" evidence="3">
    <location>
        <begin position="133"/>
        <end position="143"/>
    </location>
</feature>
<dbReference type="AlphaFoldDB" id="A0A1D2MS05"/>
<organism evidence="5 6">
    <name type="scientific">Orchesella cincta</name>
    <name type="common">Springtail</name>
    <name type="synonym">Podura cincta</name>
    <dbReference type="NCBI Taxonomy" id="48709"/>
    <lineage>
        <taxon>Eukaryota</taxon>
        <taxon>Metazoa</taxon>
        <taxon>Ecdysozoa</taxon>
        <taxon>Arthropoda</taxon>
        <taxon>Hexapoda</taxon>
        <taxon>Collembola</taxon>
        <taxon>Entomobryomorpha</taxon>
        <taxon>Entomobryoidea</taxon>
        <taxon>Orchesellidae</taxon>
        <taxon>Orchesellinae</taxon>
        <taxon>Orchesella</taxon>
    </lineage>
</organism>
<dbReference type="Pfam" id="PF00379">
    <property type="entry name" value="Chitin_bind_4"/>
    <property type="match status" value="1"/>
</dbReference>
<dbReference type="InterPro" id="IPR000618">
    <property type="entry name" value="Insect_cuticle"/>
</dbReference>
<evidence type="ECO:0000313" key="5">
    <source>
        <dbReference type="EMBL" id="ODM95889.1"/>
    </source>
</evidence>
<dbReference type="GO" id="GO:0062129">
    <property type="term" value="C:chitin-based extracellular matrix"/>
    <property type="evidence" value="ECO:0007669"/>
    <property type="project" value="TreeGrafter"/>
</dbReference>
<gene>
    <name evidence="5" type="ORF">Ocin01_10789</name>
</gene>
<reference evidence="5 6" key="1">
    <citation type="journal article" date="2016" name="Genome Biol. Evol.">
        <title>Gene Family Evolution Reflects Adaptation to Soil Environmental Stressors in the Genome of the Collembolan Orchesella cincta.</title>
        <authorList>
            <person name="Faddeeva-Vakhrusheva A."/>
            <person name="Derks M.F."/>
            <person name="Anvar S.Y."/>
            <person name="Agamennone V."/>
            <person name="Suring W."/>
            <person name="Smit S."/>
            <person name="van Straalen N.M."/>
            <person name="Roelofs D."/>
        </authorList>
    </citation>
    <scope>NUCLEOTIDE SEQUENCE [LARGE SCALE GENOMIC DNA]</scope>
    <source>
        <tissue evidence="5">Mixed pool</tissue>
    </source>
</reference>
<evidence type="ECO:0000313" key="6">
    <source>
        <dbReference type="Proteomes" id="UP000094527"/>
    </source>
</evidence>
<keyword evidence="6" id="KW-1185">Reference proteome</keyword>
<proteinExistence type="predicted"/>
<accession>A0A1D2MS05</accession>
<dbReference type="PROSITE" id="PS51155">
    <property type="entry name" value="CHIT_BIND_RR_2"/>
    <property type="match status" value="1"/>
</dbReference>
<dbReference type="OrthoDB" id="6372059at2759"/>
<dbReference type="STRING" id="48709.A0A1D2MS05"/>
<dbReference type="PRINTS" id="PR00947">
    <property type="entry name" value="CUTICLE"/>
</dbReference>
<dbReference type="InterPro" id="IPR050468">
    <property type="entry name" value="Cuticle_Struct_Prot"/>
</dbReference>
<dbReference type="PANTHER" id="PTHR10380">
    <property type="entry name" value="CUTICLE PROTEIN"/>
    <property type="match status" value="1"/>
</dbReference>
<dbReference type="Proteomes" id="UP000094527">
    <property type="component" value="Unassembled WGS sequence"/>
</dbReference>
<evidence type="ECO:0000256" key="2">
    <source>
        <dbReference type="PROSITE-ProRule" id="PRU00497"/>
    </source>
</evidence>
<feature type="region of interest" description="Disordered" evidence="3">
    <location>
        <begin position="133"/>
        <end position="155"/>
    </location>
</feature>
<sequence>MKSFIVFSALVCLAAAQFGRPRQQASAPRGGEEVLIIRSESENNGDGTYRYLWETSDGTQAEESGYLKPNGNDDPIQVAQGSYQYYSPEGQLISLQYIADENGFQPTGDHLPTPPPVPAEIQKALDLIYANNAAQGSRPSRPQSGVRPPNRRPSY</sequence>
<evidence type="ECO:0000256" key="3">
    <source>
        <dbReference type="SAM" id="MobiDB-lite"/>
    </source>
</evidence>
<evidence type="ECO:0000256" key="1">
    <source>
        <dbReference type="ARBA" id="ARBA00022460"/>
    </source>
</evidence>
<protein>
    <submittedName>
        <fullName evidence="5">Endocuticle structural glycoprotein SgAbd-2</fullName>
    </submittedName>
</protein>
<keyword evidence="1 2" id="KW-0193">Cuticle</keyword>